<evidence type="ECO:0000313" key="2">
    <source>
        <dbReference type="Proteomes" id="UP000006276"/>
    </source>
</evidence>
<keyword evidence="2" id="KW-1185">Reference proteome</keyword>
<dbReference type="KEGG" id="rag:B739_1824"/>
<accession>J9R7E2</accession>
<dbReference type="Proteomes" id="UP000006276">
    <property type="component" value="Chromosome"/>
</dbReference>
<gene>
    <name evidence="1" type="ORF">B739_1824</name>
</gene>
<dbReference type="EMBL" id="CP003787">
    <property type="protein sequence ID" value="AFR36408.1"/>
    <property type="molecule type" value="Genomic_DNA"/>
</dbReference>
<dbReference type="HOGENOM" id="CLU_2755306_0_0_10"/>
<name>J9R7E2_RIEAN</name>
<proteinExistence type="predicted"/>
<protein>
    <submittedName>
        <fullName evidence="1">Uncharacterized protein</fullName>
    </submittedName>
</protein>
<reference evidence="1 2" key="1">
    <citation type="submission" date="2012-09" db="EMBL/GenBank/DDBJ databases">
        <title>Riemerella anatipestifer vaccine strains.</title>
        <authorList>
            <person name="Chun C.A."/>
            <person name="Shu W.M."/>
            <person name="Kang Z.D."/>
            <person name="Jia W.X."/>
        </authorList>
    </citation>
    <scope>NUCLEOTIDE SEQUENCE [LARGE SCALE GENOMIC DNA]</scope>
    <source>
        <strain evidence="1 2">RA-CH-1</strain>
    </source>
</reference>
<organism evidence="1 2">
    <name type="scientific">Riemerella anatipestifer RA-CH-1</name>
    <dbReference type="NCBI Taxonomy" id="1228997"/>
    <lineage>
        <taxon>Bacteria</taxon>
        <taxon>Pseudomonadati</taxon>
        <taxon>Bacteroidota</taxon>
        <taxon>Flavobacteriia</taxon>
        <taxon>Flavobacteriales</taxon>
        <taxon>Weeksellaceae</taxon>
        <taxon>Riemerella</taxon>
    </lineage>
</organism>
<evidence type="ECO:0000313" key="1">
    <source>
        <dbReference type="EMBL" id="AFR36408.1"/>
    </source>
</evidence>
<sequence length="71" mass="8177">MMLGLGNNSKNIIFLYKKREVSEQQFVKLASNKKNLSIIIIKDSNEIKGMNYNPVIVHHIVIAKPIRNKLK</sequence>
<dbReference type="PATRIC" id="fig|1228997.3.peg.1824"/>
<dbReference type="AlphaFoldDB" id="J9R7E2"/>